<protein>
    <submittedName>
        <fullName evidence="1">Uncharacterized protein</fullName>
    </submittedName>
</protein>
<reference evidence="1" key="1">
    <citation type="submission" date="2020-05" db="EMBL/GenBank/DDBJ databases">
        <title>Mycena genomes resolve the evolution of fungal bioluminescence.</title>
        <authorList>
            <person name="Tsai I.J."/>
        </authorList>
    </citation>
    <scope>NUCLEOTIDE SEQUENCE</scope>
    <source>
        <strain evidence="1">171206Taipei</strain>
    </source>
</reference>
<dbReference type="EMBL" id="JACAZF010000002">
    <property type="protein sequence ID" value="KAF7312547.1"/>
    <property type="molecule type" value="Genomic_DNA"/>
</dbReference>
<evidence type="ECO:0000313" key="2">
    <source>
        <dbReference type="Proteomes" id="UP000636479"/>
    </source>
</evidence>
<dbReference type="OrthoDB" id="10608634at2759"/>
<accession>A0A8H6T8Z6</accession>
<dbReference type="GeneID" id="59342076"/>
<dbReference type="AlphaFoldDB" id="A0A8H6T8Z6"/>
<organism evidence="1 2">
    <name type="scientific">Mycena indigotica</name>
    <dbReference type="NCBI Taxonomy" id="2126181"/>
    <lineage>
        <taxon>Eukaryota</taxon>
        <taxon>Fungi</taxon>
        <taxon>Dikarya</taxon>
        <taxon>Basidiomycota</taxon>
        <taxon>Agaricomycotina</taxon>
        <taxon>Agaricomycetes</taxon>
        <taxon>Agaricomycetidae</taxon>
        <taxon>Agaricales</taxon>
        <taxon>Marasmiineae</taxon>
        <taxon>Mycenaceae</taxon>
        <taxon>Mycena</taxon>
    </lineage>
</organism>
<evidence type="ECO:0000313" key="1">
    <source>
        <dbReference type="EMBL" id="KAF7312547.1"/>
    </source>
</evidence>
<proteinExistence type="predicted"/>
<gene>
    <name evidence="1" type="ORF">MIND_00268600</name>
</gene>
<sequence>MELHAYLGKECRNLIAHYGLNKRTSLPTVDEISEESDEYISLLAHSLHHIAYHPLLVIIRNFDRPAFNHPDGRAILNPILNRLEEEVKAHVIGSLLLLSSLDDGTVHTCMGRHALTPINEEPCSRQPLDLPRTLDLTHHPAFQTAMGITRAEVNALDDALGHIKPHDPMRVLDMMDKRHGRPSVFADPLPRPHQCPPDPLIDGNWLGREVDPLAALDRSGEHECLCGAVYDGSVCVQVRL</sequence>
<comment type="caution">
    <text evidence="1">The sequence shown here is derived from an EMBL/GenBank/DDBJ whole genome shotgun (WGS) entry which is preliminary data.</text>
</comment>
<name>A0A8H6T8Z6_9AGAR</name>
<dbReference type="RefSeq" id="XP_037224655.1">
    <property type="nucleotide sequence ID" value="XM_037359560.1"/>
</dbReference>
<keyword evidence="2" id="KW-1185">Reference proteome</keyword>
<dbReference type="Proteomes" id="UP000636479">
    <property type="component" value="Unassembled WGS sequence"/>
</dbReference>